<dbReference type="SUPFAM" id="SSF53720">
    <property type="entry name" value="ALDH-like"/>
    <property type="match status" value="1"/>
</dbReference>
<evidence type="ECO:0000256" key="4">
    <source>
        <dbReference type="RuleBase" id="RU003345"/>
    </source>
</evidence>
<reference evidence="6" key="2">
    <citation type="submission" date="2020-09" db="EMBL/GenBank/DDBJ databases">
        <authorList>
            <person name="Sun Q."/>
            <person name="Ohkuma M."/>
        </authorList>
    </citation>
    <scope>NUCLEOTIDE SEQUENCE</scope>
    <source>
        <strain evidence="6">JCM 3302</strain>
    </source>
</reference>
<organism evidence="6 7">
    <name type="scientific">Streptomyces spiralis</name>
    <dbReference type="NCBI Taxonomy" id="66376"/>
    <lineage>
        <taxon>Bacteria</taxon>
        <taxon>Bacillati</taxon>
        <taxon>Actinomycetota</taxon>
        <taxon>Actinomycetes</taxon>
        <taxon>Kitasatosporales</taxon>
        <taxon>Streptomycetaceae</taxon>
        <taxon>Streptomyces</taxon>
    </lineage>
</organism>
<dbReference type="InterPro" id="IPR016161">
    <property type="entry name" value="Ald_DH/histidinol_DH"/>
</dbReference>
<reference evidence="6" key="1">
    <citation type="journal article" date="2014" name="Int. J. Syst. Evol. Microbiol.">
        <title>Complete genome sequence of Corynebacterium casei LMG S-19264T (=DSM 44701T), isolated from a smear-ripened cheese.</title>
        <authorList>
            <consortium name="US DOE Joint Genome Institute (JGI-PGF)"/>
            <person name="Walter F."/>
            <person name="Albersmeier A."/>
            <person name="Kalinowski J."/>
            <person name="Ruckert C."/>
        </authorList>
    </citation>
    <scope>NUCLEOTIDE SEQUENCE</scope>
    <source>
        <strain evidence="6">JCM 3302</strain>
    </source>
</reference>
<feature type="active site" evidence="3">
    <location>
        <position position="244"/>
    </location>
</feature>
<keyword evidence="2 4" id="KW-0560">Oxidoreductase</keyword>
<dbReference type="AlphaFoldDB" id="A0A919AJE0"/>
<dbReference type="InterPro" id="IPR016162">
    <property type="entry name" value="Ald_DH_N"/>
</dbReference>
<evidence type="ECO:0000256" key="3">
    <source>
        <dbReference type="PROSITE-ProRule" id="PRU10007"/>
    </source>
</evidence>
<evidence type="ECO:0000256" key="1">
    <source>
        <dbReference type="ARBA" id="ARBA00009986"/>
    </source>
</evidence>
<dbReference type="InterPro" id="IPR016163">
    <property type="entry name" value="Ald_DH_C"/>
</dbReference>
<evidence type="ECO:0000259" key="5">
    <source>
        <dbReference type="Pfam" id="PF00171"/>
    </source>
</evidence>
<dbReference type="FunFam" id="3.40.605.10:FF:000007">
    <property type="entry name" value="NAD/NADP-dependent betaine aldehyde dehydrogenase"/>
    <property type="match status" value="1"/>
</dbReference>
<evidence type="ECO:0000313" key="7">
    <source>
        <dbReference type="Proteomes" id="UP000641386"/>
    </source>
</evidence>
<accession>A0A919AJE0</accession>
<gene>
    <name evidence="6" type="ORF">GCM10014715_78970</name>
</gene>
<proteinExistence type="inferred from homology"/>
<name>A0A919AJE0_9ACTN</name>
<evidence type="ECO:0000256" key="2">
    <source>
        <dbReference type="ARBA" id="ARBA00023002"/>
    </source>
</evidence>
<dbReference type="Gene3D" id="3.40.309.10">
    <property type="entry name" value="Aldehyde Dehydrogenase, Chain A, domain 2"/>
    <property type="match status" value="1"/>
</dbReference>
<dbReference type="PANTHER" id="PTHR11699">
    <property type="entry name" value="ALDEHYDE DEHYDROGENASE-RELATED"/>
    <property type="match status" value="1"/>
</dbReference>
<dbReference type="PROSITE" id="PS00687">
    <property type="entry name" value="ALDEHYDE_DEHYDR_GLU"/>
    <property type="match status" value="1"/>
</dbReference>
<sequence length="496" mass="51446">MITAPVLVAGEELDAPGDVVVNPARTDETVGRYALGGPTHVDAAVRAAHAAFPAWAALTAAERAARLVRAADELDARTEERAVLLTRETGKVLGESRVDAAGAAGLLRSFASLAAQVDTEEHIATGIGPAIVHHVPMGPVGVIAPWNTPVLLAFMAIGPALIAGNTAVVKPPEDAPLALSQALATVARSLPPGVLNSVPGRGEEAGAALAAHPLVRKVLFTGSIATGRAVMRAAAGNLKALGMELGGNDAALVLESADITEELAREFIAGVFSASGQICYNVKRIYVHRSRHRAFVDAFTELASQIVVGDGLAPRTHMGPLATRAGFERVRDLREAAAKAGAQVTAVGVQGDPDSWDRGWFQLPTVVTGIDPGAELVTTEQFGPIIPILAFDDEDEAVRLANDTEYGLAGSVWSSDIDHATALARRLACGSAFVNVHRVGASPMDVPFGGMKQSGIGRNHGLPSVRACQEPQAVIRVDPPGALPGIQHWSGLTLTS</sequence>
<keyword evidence="7" id="KW-1185">Reference proteome</keyword>
<dbReference type="InterPro" id="IPR029510">
    <property type="entry name" value="Ald_DH_CS_GLU"/>
</dbReference>
<comment type="similarity">
    <text evidence="1 4">Belongs to the aldehyde dehydrogenase family.</text>
</comment>
<dbReference type="Gene3D" id="3.40.605.10">
    <property type="entry name" value="Aldehyde Dehydrogenase, Chain A, domain 1"/>
    <property type="match status" value="1"/>
</dbReference>
<dbReference type="Proteomes" id="UP000641386">
    <property type="component" value="Unassembled WGS sequence"/>
</dbReference>
<comment type="caution">
    <text evidence="6">The sequence shown here is derived from an EMBL/GenBank/DDBJ whole genome shotgun (WGS) entry which is preliminary data.</text>
</comment>
<dbReference type="RefSeq" id="WP_189907605.1">
    <property type="nucleotide sequence ID" value="NZ_BNBC01000060.1"/>
</dbReference>
<feature type="domain" description="Aldehyde dehydrogenase" evidence="5">
    <location>
        <begin position="20"/>
        <end position="473"/>
    </location>
</feature>
<dbReference type="Pfam" id="PF00171">
    <property type="entry name" value="Aldedh"/>
    <property type="match status" value="1"/>
</dbReference>
<protein>
    <submittedName>
        <fullName evidence="6">Aldehyde dehydrogenase</fullName>
    </submittedName>
</protein>
<dbReference type="EMBL" id="BNBC01000060">
    <property type="protein sequence ID" value="GHF11493.1"/>
    <property type="molecule type" value="Genomic_DNA"/>
</dbReference>
<dbReference type="InterPro" id="IPR015590">
    <property type="entry name" value="Aldehyde_DH_dom"/>
</dbReference>
<evidence type="ECO:0000313" key="6">
    <source>
        <dbReference type="EMBL" id="GHF11493.1"/>
    </source>
</evidence>
<dbReference type="GO" id="GO:0016620">
    <property type="term" value="F:oxidoreductase activity, acting on the aldehyde or oxo group of donors, NAD or NADP as acceptor"/>
    <property type="evidence" value="ECO:0007669"/>
    <property type="project" value="InterPro"/>
</dbReference>